<proteinExistence type="predicted"/>
<organism evidence="1 2">
    <name type="scientific">Massilia eburnea</name>
    <dbReference type="NCBI Taxonomy" id="1776165"/>
    <lineage>
        <taxon>Bacteria</taxon>
        <taxon>Pseudomonadati</taxon>
        <taxon>Pseudomonadota</taxon>
        <taxon>Betaproteobacteria</taxon>
        <taxon>Burkholderiales</taxon>
        <taxon>Oxalobacteraceae</taxon>
        <taxon>Telluria group</taxon>
        <taxon>Massilia</taxon>
    </lineage>
</organism>
<protein>
    <submittedName>
        <fullName evidence="1">Uncharacterized protein</fullName>
    </submittedName>
</protein>
<dbReference type="EMBL" id="WNKX01000022">
    <property type="protein sequence ID" value="MTW13425.1"/>
    <property type="molecule type" value="Genomic_DNA"/>
</dbReference>
<keyword evidence="2" id="KW-1185">Reference proteome</keyword>
<name>A0A6L6QMN0_9BURK</name>
<gene>
    <name evidence="1" type="ORF">GM658_22715</name>
</gene>
<sequence>MIEIERHARFEKKGLGESMDQYPTKANGSAYEKEEQRLGVPLDYVADKLGNAILELSALAQRQPDLSKDLYLTMRYQLIAFLALNNMLAAANDPDLTDRMLSLSRDEAERWVNLVHRQGDVSGIS</sequence>
<dbReference type="OrthoDB" id="8685535at2"/>
<dbReference type="RefSeq" id="WP_155456348.1">
    <property type="nucleotide sequence ID" value="NZ_WNKX01000022.1"/>
</dbReference>
<evidence type="ECO:0000313" key="2">
    <source>
        <dbReference type="Proteomes" id="UP000472320"/>
    </source>
</evidence>
<evidence type="ECO:0000313" key="1">
    <source>
        <dbReference type="EMBL" id="MTW13425.1"/>
    </source>
</evidence>
<dbReference type="AlphaFoldDB" id="A0A6L6QMN0"/>
<dbReference type="Proteomes" id="UP000472320">
    <property type="component" value="Unassembled WGS sequence"/>
</dbReference>
<comment type="caution">
    <text evidence="1">The sequence shown here is derived from an EMBL/GenBank/DDBJ whole genome shotgun (WGS) entry which is preliminary data.</text>
</comment>
<reference evidence="1 2" key="1">
    <citation type="submission" date="2019-11" db="EMBL/GenBank/DDBJ databases">
        <title>Type strains purchased from KCTC, JCM and DSMZ.</title>
        <authorList>
            <person name="Lu H."/>
        </authorList>
    </citation>
    <scope>NUCLEOTIDE SEQUENCE [LARGE SCALE GENOMIC DNA]</scope>
    <source>
        <strain evidence="1 2">JCM 31587</strain>
    </source>
</reference>
<accession>A0A6L6QMN0</accession>